<name>A0A136IJX3_9PEZI</name>
<dbReference type="InParanoid" id="A0A136IJX3"/>
<accession>A0A136IJX3</accession>
<dbReference type="Proteomes" id="UP000070501">
    <property type="component" value="Unassembled WGS sequence"/>
</dbReference>
<organism evidence="1 2">
    <name type="scientific">Microdochium bolleyi</name>
    <dbReference type="NCBI Taxonomy" id="196109"/>
    <lineage>
        <taxon>Eukaryota</taxon>
        <taxon>Fungi</taxon>
        <taxon>Dikarya</taxon>
        <taxon>Ascomycota</taxon>
        <taxon>Pezizomycotina</taxon>
        <taxon>Sordariomycetes</taxon>
        <taxon>Xylariomycetidae</taxon>
        <taxon>Xylariales</taxon>
        <taxon>Microdochiaceae</taxon>
        <taxon>Microdochium</taxon>
    </lineage>
</organism>
<reference evidence="2" key="1">
    <citation type="submission" date="2016-02" db="EMBL/GenBank/DDBJ databases">
        <title>Draft genome sequence of Microdochium bolleyi, a fungal endophyte of beachgrass.</title>
        <authorList>
            <consortium name="DOE Joint Genome Institute"/>
            <person name="David A.S."/>
            <person name="May G."/>
            <person name="Haridas S."/>
            <person name="Lim J."/>
            <person name="Wang M."/>
            <person name="Labutti K."/>
            <person name="Lipzen A."/>
            <person name="Barry K."/>
            <person name="Grigoriev I.V."/>
        </authorList>
    </citation>
    <scope>NUCLEOTIDE SEQUENCE [LARGE SCALE GENOMIC DNA]</scope>
    <source>
        <strain evidence="2">J235TASD1</strain>
    </source>
</reference>
<dbReference type="STRING" id="196109.A0A136IJX3"/>
<gene>
    <name evidence="1" type="ORF">Micbo1qcDRAFT_128443</name>
</gene>
<dbReference type="EMBL" id="KQ964292">
    <property type="protein sequence ID" value="KXJ85164.1"/>
    <property type="molecule type" value="Genomic_DNA"/>
</dbReference>
<proteinExistence type="predicted"/>
<evidence type="ECO:0000313" key="2">
    <source>
        <dbReference type="Proteomes" id="UP000070501"/>
    </source>
</evidence>
<dbReference type="OrthoDB" id="1678912at2759"/>
<dbReference type="AlphaFoldDB" id="A0A136IJX3"/>
<protein>
    <submittedName>
        <fullName evidence="1">Uncharacterized protein</fullName>
    </submittedName>
</protein>
<sequence>MLGRIELGRKVYYVWPPISPSAENWKLSQGSKLQKMAEMAGINRSYEHIGQPLARTAFHIEDAGLRSINVTMYGFSSLIHIDPADRLQFEDLCLGNENREERCDQGARHESIIVSLSTLDAARIRYRI</sequence>
<evidence type="ECO:0000313" key="1">
    <source>
        <dbReference type="EMBL" id="KXJ85164.1"/>
    </source>
</evidence>
<keyword evidence="2" id="KW-1185">Reference proteome</keyword>
<dbReference type="Gene3D" id="2.60.120.650">
    <property type="entry name" value="Cupin"/>
    <property type="match status" value="1"/>
</dbReference>